<evidence type="ECO:0000259" key="5">
    <source>
        <dbReference type="Pfam" id="PF00303"/>
    </source>
</evidence>
<dbReference type="InterPro" id="IPR023451">
    <property type="entry name" value="Thymidate_synth/dCMP_Mease_dom"/>
</dbReference>
<dbReference type="PANTHER" id="PTHR11548">
    <property type="entry name" value="THYMIDYLATE SYNTHASE 1"/>
    <property type="match status" value="1"/>
</dbReference>
<evidence type="ECO:0000256" key="2">
    <source>
        <dbReference type="ARBA" id="ARBA00022603"/>
    </source>
</evidence>
<dbReference type="GO" id="GO:0004799">
    <property type="term" value="F:thymidylate synthase activity"/>
    <property type="evidence" value="ECO:0007669"/>
    <property type="project" value="UniProtKB-EC"/>
</dbReference>
<dbReference type="SUPFAM" id="SSF55831">
    <property type="entry name" value="Thymidylate synthase/dCMP hydroxymethylase"/>
    <property type="match status" value="1"/>
</dbReference>
<dbReference type="InterPro" id="IPR000398">
    <property type="entry name" value="Thymidylate_synthase"/>
</dbReference>
<dbReference type="GO" id="GO:0006231">
    <property type="term" value="P:dTMP biosynthetic process"/>
    <property type="evidence" value="ECO:0007669"/>
    <property type="project" value="InterPro"/>
</dbReference>
<keyword evidence="3" id="KW-0808">Transferase</keyword>
<dbReference type="Pfam" id="PF00303">
    <property type="entry name" value="Thymidylat_synt"/>
    <property type="match status" value="1"/>
</dbReference>
<dbReference type="InterPro" id="IPR036926">
    <property type="entry name" value="Thymidate_synth/dCMP_Mease_sf"/>
</dbReference>
<dbReference type="GO" id="GO:0032259">
    <property type="term" value="P:methylation"/>
    <property type="evidence" value="ECO:0007669"/>
    <property type="project" value="UniProtKB-KW"/>
</dbReference>
<dbReference type="EC" id="2.1.1.45" evidence="1"/>
<feature type="domain" description="Thymidylate synthase/dCMP hydroxymethylase" evidence="5">
    <location>
        <begin position="65"/>
        <end position="226"/>
    </location>
</feature>
<reference evidence="6 7" key="1">
    <citation type="submission" date="2020-04" db="EMBL/GenBank/DDBJ databases">
        <authorList>
            <person name="Hitch T.C.A."/>
            <person name="Wylensek D."/>
            <person name="Clavel T."/>
        </authorList>
    </citation>
    <scope>NUCLEOTIDE SEQUENCE [LARGE SCALE GENOMIC DNA]</scope>
    <source>
        <strain evidence="6 7">BSM-383-APC-5F</strain>
    </source>
</reference>
<keyword evidence="4" id="KW-0545">Nucleotide biosynthesis</keyword>
<sequence length="334" mass="38887">MGVNESAFCRTADEVYCDIYQKLETFGENVFGRNGQTKELTHVCMSISDPTQRWVERRKPAISPAFAIAELVMIMNGSDEAALLNAWNPALPKYQGKYDRYPGSYGKRLRYSFGFDQINRAYDVLKNNPESRQVVMEIWKPDIDLPQSAGIPNNDDIPCNICSLLKIRNGKLLWTQIMRSNDIVFGLPYNFLQFTFLQEIIAGWLNVDVGEYMHISDSLHMYVNNECSIDIEKKTHVNTEKIGLEKIESEKVFWELLVRMRELSQKGCTSNYIKSIVENKYLPEAYQNMLILLCEYIAYSHHMDKEVIYCCEQNISNKLYQYMMKEWMCGRVKL</sequence>
<accession>A0A848CN93</accession>
<dbReference type="RefSeq" id="WP_168934246.1">
    <property type="nucleotide sequence ID" value="NZ_JABAFX010000047.1"/>
</dbReference>
<evidence type="ECO:0000313" key="7">
    <source>
        <dbReference type="Proteomes" id="UP000580130"/>
    </source>
</evidence>
<dbReference type="GO" id="GO:0005829">
    <property type="term" value="C:cytosol"/>
    <property type="evidence" value="ECO:0007669"/>
    <property type="project" value="TreeGrafter"/>
</dbReference>
<dbReference type="Gene3D" id="3.30.572.10">
    <property type="entry name" value="Thymidylate synthase/dCMP hydroxymethylase domain"/>
    <property type="match status" value="1"/>
</dbReference>
<protein>
    <recommendedName>
        <fullName evidence="1">thymidylate synthase</fullName>
        <ecNumber evidence="1">2.1.1.45</ecNumber>
    </recommendedName>
</protein>
<evidence type="ECO:0000256" key="1">
    <source>
        <dbReference type="ARBA" id="ARBA00011947"/>
    </source>
</evidence>
<evidence type="ECO:0000256" key="3">
    <source>
        <dbReference type="ARBA" id="ARBA00022679"/>
    </source>
</evidence>
<comment type="caution">
    <text evidence="6">The sequence shown here is derived from an EMBL/GenBank/DDBJ whole genome shotgun (WGS) entry which is preliminary data.</text>
</comment>
<dbReference type="InterPro" id="IPR045097">
    <property type="entry name" value="Thymidate_synth/dCMP_Mease"/>
</dbReference>
<evidence type="ECO:0000256" key="4">
    <source>
        <dbReference type="ARBA" id="ARBA00022727"/>
    </source>
</evidence>
<dbReference type="EMBL" id="JABAFX010000047">
    <property type="protein sequence ID" value="NME58312.1"/>
    <property type="molecule type" value="Genomic_DNA"/>
</dbReference>
<dbReference type="Proteomes" id="UP000580130">
    <property type="component" value="Unassembled WGS sequence"/>
</dbReference>
<dbReference type="PANTHER" id="PTHR11548:SF1">
    <property type="entry name" value="THYMIDYLATE SYNTHASE 1"/>
    <property type="match status" value="1"/>
</dbReference>
<gene>
    <name evidence="6" type="ORF">HF855_13185</name>
</gene>
<organism evidence="6 7">
    <name type="scientific">Dorea formicigenerans</name>
    <dbReference type="NCBI Taxonomy" id="39486"/>
    <lineage>
        <taxon>Bacteria</taxon>
        <taxon>Bacillati</taxon>
        <taxon>Bacillota</taxon>
        <taxon>Clostridia</taxon>
        <taxon>Lachnospirales</taxon>
        <taxon>Lachnospiraceae</taxon>
        <taxon>Dorea</taxon>
    </lineage>
</organism>
<dbReference type="PRINTS" id="PR00108">
    <property type="entry name" value="THYMDSNTHASE"/>
</dbReference>
<keyword evidence="2" id="KW-0489">Methyltransferase</keyword>
<dbReference type="AlphaFoldDB" id="A0A848CN93"/>
<evidence type="ECO:0000313" key="6">
    <source>
        <dbReference type="EMBL" id="NME58312.1"/>
    </source>
</evidence>
<name>A0A848CN93_9FIRM</name>
<proteinExistence type="predicted"/>